<dbReference type="CDD" id="cd02570">
    <property type="entry name" value="PseudoU_synth_EcTruA"/>
    <property type="match status" value="1"/>
</dbReference>
<proteinExistence type="inferred from homology"/>
<dbReference type="OrthoDB" id="271910at2759"/>
<feature type="active site" description="Nucleophile" evidence="4">
    <location>
        <position position="59"/>
    </location>
</feature>
<feature type="domain" description="Pseudouridine synthase I TruA alpha/beta" evidence="7">
    <location>
        <begin position="162"/>
        <end position="282"/>
    </location>
</feature>
<keyword evidence="3 6" id="KW-0413">Isomerase</keyword>
<dbReference type="Gene3D" id="3.30.70.660">
    <property type="entry name" value="Pseudouridine synthase I, catalytic domain, C-terminal subdomain"/>
    <property type="match status" value="1"/>
</dbReference>
<evidence type="ECO:0000256" key="1">
    <source>
        <dbReference type="ARBA" id="ARBA00009375"/>
    </source>
</evidence>
<gene>
    <name evidence="9" type="primary">LOC109465370</name>
</gene>
<accession>A0A6P4Y119</accession>
<evidence type="ECO:0000256" key="3">
    <source>
        <dbReference type="ARBA" id="ARBA00023235"/>
    </source>
</evidence>
<dbReference type="InterPro" id="IPR001406">
    <property type="entry name" value="PsdUridine_synth_TruA"/>
</dbReference>
<evidence type="ECO:0000259" key="7">
    <source>
        <dbReference type="Pfam" id="PF01416"/>
    </source>
</evidence>
<dbReference type="KEGG" id="bbel:109465370"/>
<dbReference type="HAMAP" id="MF_00171">
    <property type="entry name" value="TruA"/>
    <property type="match status" value="1"/>
</dbReference>
<sequence>MVRYLLQFQYLGTHFRGVPKVTPVERAAGYSGIEDALCEAFFRLRLAEPPNIHVSSRTDSGVHALCNTAHADLIYGEDREPYEPDSIVHTVNRSFLHMGRNDIRLMNCRPVPPTFNSRHQALGRTYLYRVVSGCYHSRLPIPEANRSWGVIERLDIEAMQEAAKHFLGTHDFTTFRNKTPETWTKDPVKTMKAVEIRRASCLLEEHDPFCRELEVLELIFKSRSFLYRQVRRMTGLLVAIGRGKLQPKDVVTLLAARKISAFPKNAPVAPAHGLYLCNVEYNEKDLVYD</sequence>
<protein>
    <recommendedName>
        <fullName evidence="6">tRNA pseudouridine synthase</fullName>
        <ecNumber evidence="6">5.4.99.12</ecNumber>
    </recommendedName>
</protein>
<dbReference type="Pfam" id="PF01416">
    <property type="entry name" value="PseudoU_synth_1"/>
    <property type="match status" value="1"/>
</dbReference>
<dbReference type="RefSeq" id="XP_019618143.1">
    <property type="nucleotide sequence ID" value="XM_019762584.1"/>
</dbReference>
<evidence type="ECO:0000256" key="5">
    <source>
        <dbReference type="PIRSR" id="PIRSR001430-2"/>
    </source>
</evidence>
<comment type="similarity">
    <text evidence="1 6">Belongs to the tRNA pseudouridine synthase TruA family.</text>
</comment>
<evidence type="ECO:0000256" key="2">
    <source>
        <dbReference type="ARBA" id="ARBA00022694"/>
    </source>
</evidence>
<keyword evidence="8" id="KW-1185">Reference proteome</keyword>
<dbReference type="InterPro" id="IPR020094">
    <property type="entry name" value="TruA/RsuA/RluB/E/F_N"/>
</dbReference>
<dbReference type="InterPro" id="IPR020103">
    <property type="entry name" value="PsdUridine_synth_cat_dom_sf"/>
</dbReference>
<dbReference type="PANTHER" id="PTHR11142">
    <property type="entry name" value="PSEUDOURIDYLATE SYNTHASE"/>
    <property type="match status" value="1"/>
</dbReference>
<evidence type="ECO:0000256" key="6">
    <source>
        <dbReference type="RuleBase" id="RU003792"/>
    </source>
</evidence>
<feature type="binding site" evidence="5">
    <location>
        <position position="126"/>
    </location>
    <ligand>
        <name>substrate</name>
    </ligand>
</feature>
<dbReference type="GO" id="GO:0031119">
    <property type="term" value="P:tRNA pseudouridine synthesis"/>
    <property type="evidence" value="ECO:0007669"/>
    <property type="project" value="TreeGrafter"/>
</dbReference>
<dbReference type="AlphaFoldDB" id="A0A6P4Y119"/>
<organism evidence="8 9">
    <name type="scientific">Branchiostoma belcheri</name>
    <name type="common">Amphioxus</name>
    <dbReference type="NCBI Taxonomy" id="7741"/>
    <lineage>
        <taxon>Eukaryota</taxon>
        <taxon>Metazoa</taxon>
        <taxon>Chordata</taxon>
        <taxon>Cephalochordata</taxon>
        <taxon>Leptocardii</taxon>
        <taxon>Amphioxiformes</taxon>
        <taxon>Branchiostomatidae</taxon>
        <taxon>Branchiostoma</taxon>
    </lineage>
</organism>
<evidence type="ECO:0000313" key="8">
    <source>
        <dbReference type="Proteomes" id="UP000515135"/>
    </source>
</evidence>
<dbReference type="GO" id="GO:0160147">
    <property type="term" value="F:tRNA pseudouridine(38-40) synthase activity"/>
    <property type="evidence" value="ECO:0007669"/>
    <property type="project" value="UniProtKB-EC"/>
</dbReference>
<evidence type="ECO:0000256" key="4">
    <source>
        <dbReference type="PIRSR" id="PIRSR001430-1"/>
    </source>
</evidence>
<dbReference type="SUPFAM" id="SSF55120">
    <property type="entry name" value="Pseudouridine synthase"/>
    <property type="match status" value="1"/>
</dbReference>
<dbReference type="PIRSF" id="PIRSF001430">
    <property type="entry name" value="tRNA_psdUrid_synth"/>
    <property type="match status" value="1"/>
</dbReference>
<reference evidence="9" key="1">
    <citation type="submission" date="2025-08" db="UniProtKB">
        <authorList>
            <consortium name="RefSeq"/>
        </authorList>
    </citation>
    <scope>IDENTIFICATION</scope>
    <source>
        <tissue evidence="9">Gonad</tissue>
    </source>
</reference>
<dbReference type="EC" id="5.4.99.12" evidence="6"/>
<comment type="catalytic activity">
    <reaction evidence="6">
        <text>uridine(38/39/40) in tRNA = pseudouridine(38/39/40) in tRNA</text>
        <dbReference type="Rhea" id="RHEA:22376"/>
        <dbReference type="Rhea" id="RHEA-COMP:10085"/>
        <dbReference type="Rhea" id="RHEA-COMP:10087"/>
        <dbReference type="ChEBI" id="CHEBI:65314"/>
        <dbReference type="ChEBI" id="CHEBI:65315"/>
        <dbReference type="EC" id="5.4.99.12"/>
    </reaction>
</comment>
<dbReference type="GO" id="GO:0003723">
    <property type="term" value="F:RNA binding"/>
    <property type="evidence" value="ECO:0007669"/>
    <property type="project" value="InterPro"/>
</dbReference>
<dbReference type="Gene3D" id="3.30.70.580">
    <property type="entry name" value="Pseudouridine synthase I, catalytic domain, N-terminal subdomain"/>
    <property type="match status" value="1"/>
</dbReference>
<dbReference type="InterPro" id="IPR020097">
    <property type="entry name" value="PsdUridine_synth_TruA_a/b_dom"/>
</dbReference>
<dbReference type="Proteomes" id="UP000515135">
    <property type="component" value="Unplaced"/>
</dbReference>
<dbReference type="PANTHER" id="PTHR11142:SF0">
    <property type="entry name" value="TRNA PSEUDOURIDINE SYNTHASE-LIKE 1"/>
    <property type="match status" value="1"/>
</dbReference>
<dbReference type="GeneID" id="109465370"/>
<name>A0A6P4Y119_BRABE</name>
<dbReference type="InterPro" id="IPR020095">
    <property type="entry name" value="PsdUridine_synth_TruA_C"/>
</dbReference>
<keyword evidence="2 6" id="KW-0819">tRNA processing</keyword>
<evidence type="ECO:0000313" key="9">
    <source>
        <dbReference type="RefSeq" id="XP_019618143.1"/>
    </source>
</evidence>
<dbReference type="FunFam" id="3.30.70.580:FF:000057">
    <property type="entry name" value="tRNA pseudouridine synthase"/>
    <property type="match status" value="1"/>
</dbReference>